<accession>A0A974D9S8</accession>
<reference evidence="2" key="1">
    <citation type="journal article" date="2016" name="Nature">
        <title>Genome evolution in the allotetraploid frog Xenopus laevis.</title>
        <authorList>
            <person name="Session A.M."/>
            <person name="Uno Y."/>
            <person name="Kwon T."/>
            <person name="Chapman J.A."/>
            <person name="Toyoda A."/>
            <person name="Takahashi S."/>
            <person name="Fukui A."/>
            <person name="Hikosaka A."/>
            <person name="Suzuki A."/>
            <person name="Kondo M."/>
            <person name="van Heeringen S.J."/>
            <person name="Quigley I."/>
            <person name="Heinz S."/>
            <person name="Ogino H."/>
            <person name="Ochi H."/>
            <person name="Hellsten U."/>
            <person name="Lyons J.B."/>
            <person name="Simakov O."/>
            <person name="Putnam N."/>
            <person name="Stites J."/>
            <person name="Kuroki Y."/>
            <person name="Tanaka T."/>
            <person name="Michiue T."/>
            <person name="Watanabe M."/>
            <person name="Bogdanovic O."/>
            <person name="Lister R."/>
            <person name="Georgiou G."/>
            <person name="Paranjpe S.S."/>
            <person name="van Kruijsbergen I."/>
            <person name="Shu S."/>
            <person name="Carlson J."/>
            <person name="Kinoshita T."/>
            <person name="Ohta Y."/>
            <person name="Mawaribuchi S."/>
            <person name="Jenkins J."/>
            <person name="Grimwood J."/>
            <person name="Schmutz J."/>
            <person name="Mitros T."/>
            <person name="Mozaffari S.V."/>
            <person name="Suzuki Y."/>
            <person name="Haramoto Y."/>
            <person name="Yamamoto T.S."/>
            <person name="Takagi C."/>
            <person name="Heald R."/>
            <person name="Miller K."/>
            <person name="Haudenschild C."/>
            <person name="Kitzman J."/>
            <person name="Nakayama T."/>
            <person name="Izutsu Y."/>
            <person name="Robert J."/>
            <person name="Fortriede J."/>
            <person name="Burns K."/>
            <person name="Lotay V."/>
            <person name="Karimi K."/>
            <person name="Yasuoka Y."/>
            <person name="Dichmann D.S."/>
            <person name="Flajnik M.F."/>
            <person name="Houston D.W."/>
            <person name="Shendure J."/>
            <person name="DuPasquier L."/>
            <person name="Vize P.D."/>
            <person name="Zorn A.M."/>
            <person name="Ito M."/>
            <person name="Marcotte E.M."/>
            <person name="Wallingford J.B."/>
            <person name="Ito Y."/>
            <person name="Asashima M."/>
            <person name="Ueno N."/>
            <person name="Matsuda Y."/>
            <person name="Veenstra G.J."/>
            <person name="Fujiyama A."/>
            <person name="Harland R.M."/>
            <person name="Taira M."/>
            <person name="Rokhsar D.S."/>
        </authorList>
    </citation>
    <scope>NUCLEOTIDE SEQUENCE [LARGE SCALE GENOMIC DNA]</scope>
    <source>
        <strain evidence="2">J</strain>
    </source>
</reference>
<proteinExistence type="predicted"/>
<gene>
    <name evidence="1" type="ORF">XELAEV_18021085mg</name>
</gene>
<evidence type="ECO:0000313" key="2">
    <source>
        <dbReference type="Proteomes" id="UP000694892"/>
    </source>
</evidence>
<dbReference type="EMBL" id="CM004471">
    <property type="protein sequence ID" value="OCT87385.1"/>
    <property type="molecule type" value="Genomic_DNA"/>
</dbReference>
<name>A0A974D9S8_XENLA</name>
<sequence length="146" mass="16578">MSHRRGKTIGSTITSAQIKKKVKQPQTFLGTGTVGIFPCYDCNQCPYMIKGKDFVHPATGYTVHLLNHFTCISKYAIYTLVCPCGLIYIGHNADQLKFTVLETVPPIKVGGDRELRLKQQEVWWIHKLKALTPCGLNRDYNLYLFL</sequence>
<dbReference type="AlphaFoldDB" id="A0A974D9S8"/>
<dbReference type="Proteomes" id="UP000694892">
    <property type="component" value="Chromosome 3S"/>
</dbReference>
<protein>
    <submittedName>
        <fullName evidence="1">Uncharacterized protein</fullName>
    </submittedName>
</protein>
<organism evidence="1 2">
    <name type="scientific">Xenopus laevis</name>
    <name type="common">African clawed frog</name>
    <dbReference type="NCBI Taxonomy" id="8355"/>
    <lineage>
        <taxon>Eukaryota</taxon>
        <taxon>Metazoa</taxon>
        <taxon>Chordata</taxon>
        <taxon>Craniata</taxon>
        <taxon>Vertebrata</taxon>
        <taxon>Euteleostomi</taxon>
        <taxon>Amphibia</taxon>
        <taxon>Batrachia</taxon>
        <taxon>Anura</taxon>
        <taxon>Pipoidea</taxon>
        <taxon>Pipidae</taxon>
        <taxon>Xenopodinae</taxon>
        <taxon>Xenopus</taxon>
        <taxon>Xenopus</taxon>
    </lineage>
</organism>
<evidence type="ECO:0000313" key="1">
    <source>
        <dbReference type="EMBL" id="OCT87385.1"/>
    </source>
</evidence>